<reference evidence="1 2" key="1">
    <citation type="submission" date="2016-10" db="EMBL/GenBank/DDBJ databases">
        <authorList>
            <person name="Varghese N."/>
            <person name="Submissions S."/>
        </authorList>
    </citation>
    <scope>NUCLEOTIDE SEQUENCE [LARGE SCALE GENOMIC DNA]</scope>
    <source>
        <strain evidence="1 2">GMCC 1.11211</strain>
    </source>
</reference>
<gene>
    <name evidence="1" type="ORF">SAMN05216274_10464</name>
</gene>
<protein>
    <submittedName>
        <fullName evidence="1">Uncharacterized protein</fullName>
    </submittedName>
</protein>
<keyword evidence="2" id="KW-1185">Reference proteome</keyword>
<organism evidence="1 2">
    <name type="scientific">Cryobacterium levicorallinum</name>
    <dbReference type="NCBI Taxonomy" id="995038"/>
    <lineage>
        <taxon>Bacteria</taxon>
        <taxon>Bacillati</taxon>
        <taxon>Actinomycetota</taxon>
        <taxon>Actinomycetes</taxon>
        <taxon>Micrococcales</taxon>
        <taxon>Microbacteriaceae</taxon>
        <taxon>Cryobacterium</taxon>
    </lineage>
</organism>
<proteinExistence type="predicted"/>
<evidence type="ECO:0000313" key="2">
    <source>
        <dbReference type="Proteomes" id="UP000199681"/>
    </source>
</evidence>
<dbReference type="SUPFAM" id="SSF53474">
    <property type="entry name" value="alpha/beta-Hydrolases"/>
    <property type="match status" value="1"/>
</dbReference>
<comment type="caution">
    <text evidence="1">The sequence shown here is derived from an EMBL/GenBank/DDBJ whole genome shotgun (WGS) entry which is preliminary data.</text>
</comment>
<name>A0ABY1EBL6_9MICO</name>
<accession>A0ABY1EBL6</accession>
<dbReference type="Gene3D" id="3.40.50.1820">
    <property type="entry name" value="alpha/beta hydrolase"/>
    <property type="match status" value="1"/>
</dbReference>
<dbReference type="EMBL" id="FOPW01000004">
    <property type="protein sequence ID" value="SFH37531.1"/>
    <property type="molecule type" value="Genomic_DNA"/>
</dbReference>
<evidence type="ECO:0000313" key="1">
    <source>
        <dbReference type="EMBL" id="SFH37531.1"/>
    </source>
</evidence>
<sequence>MLPWGFSVADIVTPVLYAQSGRDRVVPPPHVTWLLQNTPEMELRLRPRDGHSSVLNACALAMDWLCASTTSPCRLG</sequence>
<dbReference type="Proteomes" id="UP000199681">
    <property type="component" value="Unassembled WGS sequence"/>
</dbReference>
<dbReference type="InterPro" id="IPR029058">
    <property type="entry name" value="AB_hydrolase_fold"/>
</dbReference>